<reference evidence="8 9" key="1">
    <citation type="submission" date="2019-09" db="EMBL/GenBank/DDBJ databases">
        <authorList>
            <person name="Duangmal K."/>
            <person name="Teo W.F.A."/>
            <person name="Lipun K."/>
        </authorList>
    </citation>
    <scope>NUCLEOTIDE SEQUENCE [LARGE SCALE GENOMIC DNA]</scope>
    <source>
        <strain evidence="8 9">K1PN6</strain>
    </source>
</reference>
<evidence type="ECO:0000313" key="8">
    <source>
        <dbReference type="EMBL" id="MPY47357.1"/>
    </source>
</evidence>
<feature type="transmembrane region" description="Helical" evidence="7">
    <location>
        <begin position="372"/>
        <end position="391"/>
    </location>
</feature>
<dbReference type="Gene3D" id="1.20.1250.20">
    <property type="entry name" value="MFS general substrate transporter like domains"/>
    <property type="match status" value="1"/>
</dbReference>
<keyword evidence="3" id="KW-1003">Cell membrane</keyword>
<evidence type="ECO:0000313" key="9">
    <source>
        <dbReference type="Proteomes" id="UP000373149"/>
    </source>
</evidence>
<feature type="transmembrane region" description="Helical" evidence="7">
    <location>
        <begin position="170"/>
        <end position="189"/>
    </location>
</feature>
<name>A0A5N8WJF9_9ACTN</name>
<feature type="transmembrane region" description="Helical" evidence="7">
    <location>
        <begin position="289"/>
        <end position="320"/>
    </location>
</feature>
<evidence type="ECO:0000256" key="6">
    <source>
        <dbReference type="ARBA" id="ARBA00023136"/>
    </source>
</evidence>
<evidence type="ECO:0000256" key="7">
    <source>
        <dbReference type="SAM" id="Phobius"/>
    </source>
</evidence>
<comment type="caution">
    <text evidence="8">The sequence shown here is derived from an EMBL/GenBank/DDBJ whole genome shotgun (WGS) entry which is preliminary data.</text>
</comment>
<keyword evidence="5 7" id="KW-1133">Transmembrane helix</keyword>
<feature type="transmembrane region" description="Helical" evidence="7">
    <location>
        <begin position="341"/>
        <end position="360"/>
    </location>
</feature>
<feature type="transmembrane region" description="Helical" evidence="7">
    <location>
        <begin position="221"/>
        <end position="243"/>
    </location>
</feature>
<evidence type="ECO:0000256" key="1">
    <source>
        <dbReference type="ARBA" id="ARBA00004651"/>
    </source>
</evidence>
<protein>
    <submittedName>
        <fullName evidence="8">MFS transporter</fullName>
    </submittedName>
</protein>
<dbReference type="SUPFAM" id="SSF103473">
    <property type="entry name" value="MFS general substrate transporter"/>
    <property type="match status" value="1"/>
</dbReference>
<accession>A0A5N8WJF9</accession>
<gene>
    <name evidence="8" type="ORF">FPZ41_01605</name>
</gene>
<keyword evidence="6 7" id="KW-0472">Membrane</keyword>
<dbReference type="InterPro" id="IPR050171">
    <property type="entry name" value="MFS_Transporters"/>
</dbReference>
<proteinExistence type="predicted"/>
<dbReference type="InterPro" id="IPR036259">
    <property type="entry name" value="MFS_trans_sf"/>
</dbReference>
<feature type="transmembrane region" description="Helical" evidence="7">
    <location>
        <begin position="250"/>
        <end position="269"/>
    </location>
</feature>
<dbReference type="RefSeq" id="WP_322619704.1">
    <property type="nucleotide sequence ID" value="NZ_VMNX01000002.1"/>
</dbReference>
<evidence type="ECO:0000256" key="5">
    <source>
        <dbReference type="ARBA" id="ARBA00022989"/>
    </source>
</evidence>
<keyword evidence="2" id="KW-0813">Transport</keyword>
<feature type="transmembrane region" description="Helical" evidence="7">
    <location>
        <begin position="12"/>
        <end position="34"/>
    </location>
</feature>
<dbReference type="GO" id="GO:0022857">
    <property type="term" value="F:transmembrane transporter activity"/>
    <property type="evidence" value="ECO:0007669"/>
    <property type="project" value="InterPro"/>
</dbReference>
<dbReference type="EMBL" id="VMNX01000002">
    <property type="protein sequence ID" value="MPY47357.1"/>
    <property type="molecule type" value="Genomic_DNA"/>
</dbReference>
<evidence type="ECO:0000256" key="2">
    <source>
        <dbReference type="ARBA" id="ARBA00022448"/>
    </source>
</evidence>
<dbReference type="InterPro" id="IPR011701">
    <property type="entry name" value="MFS"/>
</dbReference>
<dbReference type="AlphaFoldDB" id="A0A5N8WJF9"/>
<dbReference type="Pfam" id="PF07690">
    <property type="entry name" value="MFS_1"/>
    <property type="match status" value="1"/>
</dbReference>
<feature type="transmembrane region" description="Helical" evidence="7">
    <location>
        <begin position="46"/>
        <end position="70"/>
    </location>
</feature>
<sequence length="418" mass="42564">MARKPLPGGRRVTAPQAFLLAASFLITLGSFAVLPYMSVLLHQRLGLGLGTVGIVLAVASLVQFSGGVFAGALAERIGLRATMLTALAVRTAGFAAFVPGMGSPVLAVGALFLVSCGAALYLPANKAYLVEGADDADRPRLLSASGSAFNAGIALGPPAAAPFVLGSPTVLFSCVTVLFALVGVGHALLPPPAAHPAADAARAATGNAARPRRPDDGPPPFAVTVLSVYVFMFFQHYLALYAVPRTSASYYGAVLTGYACLLVITQPLLSRWIAALTYADAMKVGFGSMAAGTAVIAYGGYAGIGAGAALMCLGEIVLFLKNDLEALARSRAAPAAVFGRQRLAAGLGAFGSGAVGGQVYAGAEVMGSARGFWLAVCLQALVLPVLLTAAVRRGRIGVFAHKPGATRAPKEQKRPSRG</sequence>
<evidence type="ECO:0000256" key="4">
    <source>
        <dbReference type="ARBA" id="ARBA00022692"/>
    </source>
</evidence>
<organism evidence="8 9">
    <name type="scientific">Streptomyces acidicola</name>
    <dbReference type="NCBI Taxonomy" id="2596892"/>
    <lineage>
        <taxon>Bacteria</taxon>
        <taxon>Bacillati</taxon>
        <taxon>Actinomycetota</taxon>
        <taxon>Actinomycetes</taxon>
        <taxon>Kitasatosporales</taxon>
        <taxon>Streptomycetaceae</taxon>
        <taxon>Streptomyces</taxon>
    </lineage>
</organism>
<comment type="subcellular location">
    <subcellularLocation>
        <location evidence="1">Cell membrane</location>
        <topology evidence="1">Multi-pass membrane protein</topology>
    </subcellularLocation>
</comment>
<keyword evidence="4 7" id="KW-0812">Transmembrane</keyword>
<keyword evidence="9" id="KW-1185">Reference proteome</keyword>
<dbReference type="GO" id="GO:0005886">
    <property type="term" value="C:plasma membrane"/>
    <property type="evidence" value="ECO:0007669"/>
    <property type="project" value="UniProtKB-SubCell"/>
</dbReference>
<evidence type="ECO:0000256" key="3">
    <source>
        <dbReference type="ARBA" id="ARBA00022475"/>
    </source>
</evidence>
<dbReference type="Proteomes" id="UP000373149">
    <property type="component" value="Unassembled WGS sequence"/>
</dbReference>
<dbReference type="PANTHER" id="PTHR23517:SF2">
    <property type="entry name" value="MULTIDRUG RESISTANCE PROTEIN MDTH"/>
    <property type="match status" value="1"/>
</dbReference>
<dbReference type="PANTHER" id="PTHR23517">
    <property type="entry name" value="RESISTANCE PROTEIN MDTM, PUTATIVE-RELATED-RELATED"/>
    <property type="match status" value="1"/>
</dbReference>